<accession>S4NV49</accession>
<sequence>SSQIQNSKFLYSCRPITGTYEAFIHICLHNRKRMVITSFAILNLKLRGFQTHHVARTIDKLGYMRCPVNIDW</sequence>
<dbReference type="AlphaFoldDB" id="S4NV49"/>
<protein>
    <submittedName>
        <fullName evidence="1">Uncharacterized protein</fullName>
    </submittedName>
</protein>
<proteinExistence type="predicted"/>
<organism evidence="1">
    <name type="scientific">Pararge aegeria</name>
    <name type="common">speckled wood butterfly</name>
    <dbReference type="NCBI Taxonomy" id="116150"/>
    <lineage>
        <taxon>Eukaryota</taxon>
        <taxon>Metazoa</taxon>
        <taxon>Ecdysozoa</taxon>
        <taxon>Arthropoda</taxon>
        <taxon>Hexapoda</taxon>
        <taxon>Insecta</taxon>
        <taxon>Pterygota</taxon>
        <taxon>Neoptera</taxon>
        <taxon>Endopterygota</taxon>
        <taxon>Lepidoptera</taxon>
        <taxon>Glossata</taxon>
        <taxon>Ditrysia</taxon>
        <taxon>Papilionoidea</taxon>
        <taxon>Nymphalidae</taxon>
        <taxon>Satyrinae</taxon>
        <taxon>Satyrini</taxon>
        <taxon>Parargina</taxon>
        <taxon>Pararge</taxon>
    </lineage>
</organism>
<name>S4NV49_9NEOP</name>
<evidence type="ECO:0000313" key="1">
    <source>
        <dbReference type="EMBL" id="JAA79473.1"/>
    </source>
</evidence>
<reference evidence="1" key="1">
    <citation type="journal article" date="2013" name="BMC Genomics">
        <title>Unscrambling butterfly oogenesis.</title>
        <authorList>
            <person name="Carter J.M."/>
            <person name="Baker S.C."/>
            <person name="Pink R."/>
            <person name="Carter D.R."/>
            <person name="Collins A."/>
            <person name="Tomlin J."/>
            <person name="Gibbs M."/>
            <person name="Breuker C.J."/>
        </authorList>
    </citation>
    <scope>NUCLEOTIDE SEQUENCE</scope>
    <source>
        <tissue evidence="1">Ovary</tissue>
    </source>
</reference>
<reference evidence="1" key="2">
    <citation type="submission" date="2013-05" db="EMBL/GenBank/DDBJ databases">
        <authorList>
            <person name="Carter J.-M."/>
            <person name="Baker S.C."/>
            <person name="Pink R."/>
            <person name="Carter D.R.F."/>
            <person name="Collins A."/>
            <person name="Tomlin J."/>
            <person name="Gibbs M."/>
            <person name="Breuker C.J."/>
        </authorList>
    </citation>
    <scope>NUCLEOTIDE SEQUENCE</scope>
    <source>
        <tissue evidence="1">Ovary</tissue>
    </source>
</reference>
<dbReference type="EMBL" id="GAIX01013087">
    <property type="protein sequence ID" value="JAA79473.1"/>
    <property type="molecule type" value="Transcribed_RNA"/>
</dbReference>
<feature type="non-terminal residue" evidence="1">
    <location>
        <position position="1"/>
    </location>
</feature>